<evidence type="ECO:0000313" key="3">
    <source>
        <dbReference type="EMBL" id="CAK9000984.1"/>
    </source>
</evidence>
<feature type="region of interest" description="Disordered" evidence="1">
    <location>
        <begin position="1"/>
        <end position="38"/>
    </location>
</feature>
<evidence type="ECO:0000256" key="2">
    <source>
        <dbReference type="SAM" id="Phobius"/>
    </source>
</evidence>
<proteinExistence type="predicted"/>
<keyword evidence="2" id="KW-0812">Transmembrane</keyword>
<feature type="transmembrane region" description="Helical" evidence="2">
    <location>
        <begin position="122"/>
        <end position="144"/>
    </location>
</feature>
<name>A0ABP0IHX9_9DINO</name>
<reference evidence="3 4" key="1">
    <citation type="submission" date="2024-02" db="EMBL/GenBank/DDBJ databases">
        <authorList>
            <person name="Chen Y."/>
            <person name="Shah S."/>
            <person name="Dougan E. K."/>
            <person name="Thang M."/>
            <person name="Chan C."/>
        </authorList>
    </citation>
    <scope>NUCLEOTIDE SEQUENCE [LARGE SCALE GENOMIC DNA]</scope>
</reference>
<gene>
    <name evidence="3" type="ORF">SCF082_LOCUS6735</name>
</gene>
<keyword evidence="4" id="KW-1185">Reference proteome</keyword>
<evidence type="ECO:0000313" key="4">
    <source>
        <dbReference type="Proteomes" id="UP001642464"/>
    </source>
</evidence>
<keyword evidence="2" id="KW-0472">Membrane</keyword>
<dbReference type="EMBL" id="CAXAMM010003714">
    <property type="protein sequence ID" value="CAK9000984.1"/>
    <property type="molecule type" value="Genomic_DNA"/>
</dbReference>
<sequence length="184" mass="19862">MAAAASSGWQGIPALHGSPVSPKTNGAPNRPLNTVNAGPARPRSIAAVGVLLVAVHSRRQARRRGVGRAGLTPLAERLGRMAGVMPKEDPALSLPDLQQLQALAKDFKITETIQHLQSAIPMLLASPVVLPTACGVLVVALLALRRGRQPWLEELPLRYDGAWIAAYWQRRPLQLLQRSWNCMA</sequence>
<protein>
    <submittedName>
        <fullName evidence="3">Uncharacterized protein</fullName>
    </submittedName>
</protein>
<accession>A0ABP0IHX9</accession>
<organism evidence="3 4">
    <name type="scientific">Durusdinium trenchii</name>
    <dbReference type="NCBI Taxonomy" id="1381693"/>
    <lineage>
        <taxon>Eukaryota</taxon>
        <taxon>Sar</taxon>
        <taxon>Alveolata</taxon>
        <taxon>Dinophyceae</taxon>
        <taxon>Suessiales</taxon>
        <taxon>Symbiodiniaceae</taxon>
        <taxon>Durusdinium</taxon>
    </lineage>
</organism>
<feature type="compositionally biased region" description="Polar residues" evidence="1">
    <location>
        <begin position="21"/>
        <end position="36"/>
    </location>
</feature>
<dbReference type="Proteomes" id="UP001642464">
    <property type="component" value="Unassembled WGS sequence"/>
</dbReference>
<evidence type="ECO:0000256" key="1">
    <source>
        <dbReference type="SAM" id="MobiDB-lite"/>
    </source>
</evidence>
<comment type="caution">
    <text evidence="3">The sequence shown here is derived from an EMBL/GenBank/DDBJ whole genome shotgun (WGS) entry which is preliminary data.</text>
</comment>
<keyword evidence="2" id="KW-1133">Transmembrane helix</keyword>